<accession>A0ACB9AZD5</accession>
<keyword evidence="2" id="KW-1185">Reference proteome</keyword>
<comment type="caution">
    <text evidence="1">The sequence shown here is derived from an EMBL/GenBank/DDBJ whole genome shotgun (WGS) entry which is preliminary data.</text>
</comment>
<sequence length="596" mass="67623">MFVMHRKDQKGRKNSEYRCVYHSHCGCVDNLLFCFKYGFRTRGDLERERESEMATATCVLSCVTCSTKNRPITFRVRNLKTALSTAVKVLIYLFSSIYTLSIDKQPLIRDMELSTLKTEVSRSIKMAPLAILNTLVDSIFQFVDQPMLPSQKNFSPVDEIGEPVKVYCSHGEIPEDFPEGVYIRNGANPLFGGDPAAALASTTFNLLRFGIVNKIMSNTNVFEHGGKYYSIAENYVPQEIDLSSLETYGNWNLNGAWSRPFTSHPKKVPGTGELITIGFEPSKPYCVMGVISVDGKDLIHKLDLQLDHCSLFHEVGVTKKYNILIDSMLTISPERVTKGGQLFKYEREKQARIAVIPRYGDADSIMWFHIEPCCSYHLLNSFEDENEIVVRGCKANAAIIPGPGWGEDKFDWFSRGFSFKPDNSDNENGLLFTSVREWRLNMETQEVKEKDLTGTEYLMDFPMINADFTGLEHKYGYTQVIDSHASSKSAKTKYGGLAKLYFEEQLKENSNHGEWNIKMEHHWLPENNFCTGSAFVAKPEAIDEDDGWIVTFAHDEDNDISYVLVLDAKKFEGEPIAKINLPQRVPYGHHGSFFSL</sequence>
<dbReference type="EMBL" id="CM042041">
    <property type="protein sequence ID" value="KAI3713770.1"/>
    <property type="molecule type" value="Genomic_DNA"/>
</dbReference>
<gene>
    <name evidence="1" type="ORF">L1987_72356</name>
</gene>
<reference evidence="2" key="1">
    <citation type="journal article" date="2022" name="Mol. Ecol. Resour.">
        <title>The genomes of chicory, endive, great burdock and yacon provide insights into Asteraceae palaeo-polyploidization history and plant inulin production.</title>
        <authorList>
            <person name="Fan W."/>
            <person name="Wang S."/>
            <person name="Wang H."/>
            <person name="Wang A."/>
            <person name="Jiang F."/>
            <person name="Liu H."/>
            <person name="Zhao H."/>
            <person name="Xu D."/>
            <person name="Zhang Y."/>
        </authorList>
    </citation>
    <scope>NUCLEOTIDE SEQUENCE [LARGE SCALE GENOMIC DNA]</scope>
    <source>
        <strain evidence="2">cv. Yunnan</strain>
    </source>
</reference>
<organism evidence="1 2">
    <name type="scientific">Smallanthus sonchifolius</name>
    <dbReference type="NCBI Taxonomy" id="185202"/>
    <lineage>
        <taxon>Eukaryota</taxon>
        <taxon>Viridiplantae</taxon>
        <taxon>Streptophyta</taxon>
        <taxon>Embryophyta</taxon>
        <taxon>Tracheophyta</taxon>
        <taxon>Spermatophyta</taxon>
        <taxon>Magnoliopsida</taxon>
        <taxon>eudicotyledons</taxon>
        <taxon>Gunneridae</taxon>
        <taxon>Pentapetalae</taxon>
        <taxon>asterids</taxon>
        <taxon>campanulids</taxon>
        <taxon>Asterales</taxon>
        <taxon>Asteraceae</taxon>
        <taxon>Asteroideae</taxon>
        <taxon>Heliantheae alliance</taxon>
        <taxon>Millerieae</taxon>
        <taxon>Smallanthus</taxon>
    </lineage>
</organism>
<evidence type="ECO:0000313" key="1">
    <source>
        <dbReference type="EMBL" id="KAI3713770.1"/>
    </source>
</evidence>
<dbReference type="Proteomes" id="UP001056120">
    <property type="component" value="Linkage Group LG24"/>
</dbReference>
<name>A0ACB9AZD5_9ASTR</name>
<protein>
    <submittedName>
        <fullName evidence="1">Uncharacterized protein</fullName>
    </submittedName>
</protein>
<evidence type="ECO:0000313" key="2">
    <source>
        <dbReference type="Proteomes" id="UP001056120"/>
    </source>
</evidence>
<reference evidence="1 2" key="2">
    <citation type="journal article" date="2022" name="Mol. Ecol. Resour.">
        <title>The genomes of chicory, endive, great burdock and yacon provide insights into Asteraceae paleo-polyploidization history and plant inulin production.</title>
        <authorList>
            <person name="Fan W."/>
            <person name="Wang S."/>
            <person name="Wang H."/>
            <person name="Wang A."/>
            <person name="Jiang F."/>
            <person name="Liu H."/>
            <person name="Zhao H."/>
            <person name="Xu D."/>
            <person name="Zhang Y."/>
        </authorList>
    </citation>
    <scope>NUCLEOTIDE SEQUENCE [LARGE SCALE GENOMIC DNA]</scope>
    <source>
        <strain evidence="2">cv. Yunnan</strain>
        <tissue evidence="1">Leaves</tissue>
    </source>
</reference>
<proteinExistence type="predicted"/>